<dbReference type="InterPro" id="IPR000477">
    <property type="entry name" value="RT_dom"/>
</dbReference>
<dbReference type="InterPro" id="IPR050951">
    <property type="entry name" value="Retrovirus_Pol_polyprotein"/>
</dbReference>
<dbReference type="Proteomes" id="UP000515154">
    <property type="component" value="Linkage group LG2"/>
</dbReference>
<dbReference type="Gene3D" id="3.30.70.270">
    <property type="match status" value="1"/>
</dbReference>
<evidence type="ECO:0000313" key="3">
    <source>
        <dbReference type="RefSeq" id="XP_029652921.1"/>
    </source>
</evidence>
<feature type="domain" description="Reverse transcriptase" evidence="1">
    <location>
        <begin position="1"/>
        <end position="124"/>
    </location>
</feature>
<gene>
    <name evidence="3" type="primary">LOC115226082</name>
</gene>
<sequence>MTKNWTKREKINILSSGKKSLYNEQKIHQEEVFSKLNGGKIFSKLDLSEAYLQIQVEEVCAHLLTINTHRGSYKFKQLPFGVKVAPATFQQVMNAMLNDCNLAIAYLEDIFDNERDGGATHRTY</sequence>
<dbReference type="Pfam" id="PF00078">
    <property type="entry name" value="RVT_1"/>
    <property type="match status" value="1"/>
</dbReference>
<name>A0A6P7TVZ3_9MOLL</name>
<keyword evidence="2" id="KW-1185">Reference proteome</keyword>
<dbReference type="InterPro" id="IPR043502">
    <property type="entry name" value="DNA/RNA_pol_sf"/>
</dbReference>
<protein>
    <submittedName>
        <fullName evidence="3">Uncharacterized protein K02A2.6-like</fullName>
    </submittedName>
</protein>
<proteinExistence type="predicted"/>
<organism evidence="2 3">
    <name type="scientific">Octopus sinensis</name>
    <name type="common">East Asian common octopus</name>
    <dbReference type="NCBI Taxonomy" id="2607531"/>
    <lineage>
        <taxon>Eukaryota</taxon>
        <taxon>Metazoa</taxon>
        <taxon>Spiralia</taxon>
        <taxon>Lophotrochozoa</taxon>
        <taxon>Mollusca</taxon>
        <taxon>Cephalopoda</taxon>
        <taxon>Coleoidea</taxon>
        <taxon>Octopodiformes</taxon>
        <taxon>Octopoda</taxon>
        <taxon>Incirrata</taxon>
        <taxon>Octopodidae</taxon>
        <taxon>Octopus</taxon>
    </lineage>
</organism>
<evidence type="ECO:0000259" key="1">
    <source>
        <dbReference type="PROSITE" id="PS50878"/>
    </source>
</evidence>
<evidence type="ECO:0000313" key="2">
    <source>
        <dbReference type="Proteomes" id="UP000515154"/>
    </source>
</evidence>
<dbReference type="AlphaFoldDB" id="A0A6P7TVZ3"/>
<accession>A0A6P7TVZ3</accession>
<reference evidence="3" key="1">
    <citation type="submission" date="2025-08" db="UniProtKB">
        <authorList>
            <consortium name="RefSeq"/>
        </authorList>
    </citation>
    <scope>IDENTIFICATION</scope>
</reference>
<dbReference type="InterPro" id="IPR043128">
    <property type="entry name" value="Rev_trsase/Diguanyl_cyclase"/>
</dbReference>
<dbReference type="PANTHER" id="PTHR37984">
    <property type="entry name" value="PROTEIN CBG26694"/>
    <property type="match status" value="1"/>
</dbReference>
<dbReference type="PANTHER" id="PTHR37984:SF5">
    <property type="entry name" value="PROTEIN NYNRIN-LIKE"/>
    <property type="match status" value="1"/>
</dbReference>
<dbReference type="PROSITE" id="PS50878">
    <property type="entry name" value="RT_POL"/>
    <property type="match status" value="1"/>
</dbReference>
<dbReference type="SUPFAM" id="SSF56672">
    <property type="entry name" value="DNA/RNA polymerases"/>
    <property type="match status" value="1"/>
</dbReference>
<dbReference type="KEGG" id="osn:115226082"/>
<dbReference type="RefSeq" id="XP_029652921.1">
    <property type="nucleotide sequence ID" value="XM_029797061.1"/>
</dbReference>